<evidence type="ECO:0000313" key="2">
    <source>
        <dbReference type="Proteomes" id="UP000032141"/>
    </source>
</evidence>
<dbReference type="PANTHER" id="PTHR47150:SF5">
    <property type="entry name" value="OS07G0546750 PROTEIN"/>
    <property type="match status" value="1"/>
</dbReference>
<dbReference type="Proteomes" id="UP000032141">
    <property type="component" value="Chromosome C3"/>
</dbReference>
<evidence type="ECO:0008006" key="3">
    <source>
        <dbReference type="Google" id="ProtNLM"/>
    </source>
</evidence>
<keyword evidence="2" id="KW-1185">Reference proteome</keyword>
<dbReference type="InterPro" id="IPR006912">
    <property type="entry name" value="Harbinger_derived_prot"/>
</dbReference>
<protein>
    <recommendedName>
        <fullName evidence="3">DDE Tnp4 domain-containing protein</fullName>
    </recommendedName>
</protein>
<organism evidence="1 2">
    <name type="scientific">Brassica oleracea var. oleracea</name>
    <dbReference type="NCBI Taxonomy" id="109376"/>
    <lineage>
        <taxon>Eukaryota</taxon>
        <taxon>Viridiplantae</taxon>
        <taxon>Streptophyta</taxon>
        <taxon>Embryophyta</taxon>
        <taxon>Tracheophyta</taxon>
        <taxon>Spermatophyta</taxon>
        <taxon>Magnoliopsida</taxon>
        <taxon>eudicotyledons</taxon>
        <taxon>Gunneridae</taxon>
        <taxon>Pentapetalae</taxon>
        <taxon>rosids</taxon>
        <taxon>malvids</taxon>
        <taxon>Brassicales</taxon>
        <taxon>Brassicaceae</taxon>
        <taxon>Brassiceae</taxon>
        <taxon>Brassica</taxon>
    </lineage>
</organism>
<proteinExistence type="predicted"/>
<accession>A0A0D3BB86</accession>
<reference evidence="1 2" key="1">
    <citation type="journal article" date="2014" name="Genome Biol.">
        <title>Transcriptome and methylome profiling reveals relics of genome dominance in the mesopolyploid Brassica oleracea.</title>
        <authorList>
            <person name="Parkin I.A."/>
            <person name="Koh C."/>
            <person name="Tang H."/>
            <person name="Robinson S.J."/>
            <person name="Kagale S."/>
            <person name="Clarke W.E."/>
            <person name="Town C.D."/>
            <person name="Nixon J."/>
            <person name="Krishnakumar V."/>
            <person name="Bidwell S.L."/>
            <person name="Denoeud F."/>
            <person name="Belcram H."/>
            <person name="Links M.G."/>
            <person name="Just J."/>
            <person name="Clarke C."/>
            <person name="Bender T."/>
            <person name="Huebert T."/>
            <person name="Mason A.S."/>
            <person name="Pires J.C."/>
            <person name="Barker G."/>
            <person name="Moore J."/>
            <person name="Walley P.G."/>
            <person name="Manoli S."/>
            <person name="Batley J."/>
            <person name="Edwards D."/>
            <person name="Nelson M.N."/>
            <person name="Wang X."/>
            <person name="Paterson A.H."/>
            <person name="King G."/>
            <person name="Bancroft I."/>
            <person name="Chalhoub B."/>
            <person name="Sharpe A.G."/>
        </authorList>
    </citation>
    <scope>NUCLEOTIDE SEQUENCE</scope>
    <source>
        <strain evidence="1 2">cv. TO1000</strain>
    </source>
</reference>
<dbReference type="AlphaFoldDB" id="A0A0D3BB86"/>
<dbReference type="EnsemblPlants" id="Bo3g065980.1">
    <property type="protein sequence ID" value="Bo3g065980.1"/>
    <property type="gene ID" value="Bo3g065980"/>
</dbReference>
<dbReference type="Pfam" id="PF04827">
    <property type="entry name" value="Plant_tran"/>
    <property type="match status" value="1"/>
</dbReference>
<reference evidence="1" key="2">
    <citation type="submission" date="2015-03" db="UniProtKB">
        <authorList>
            <consortium name="EnsemblPlants"/>
        </authorList>
    </citation>
    <scope>IDENTIFICATION</scope>
</reference>
<name>A0A0D3BB86_BRAOL</name>
<dbReference type="PANTHER" id="PTHR47150">
    <property type="entry name" value="OS12G0169200 PROTEIN"/>
    <property type="match status" value="1"/>
</dbReference>
<dbReference type="HOGENOM" id="CLU_012390_1_3_1"/>
<evidence type="ECO:0000313" key="1">
    <source>
        <dbReference type="EnsemblPlants" id="Bo3g065980.1"/>
    </source>
</evidence>
<sequence length="338" mass="38998">MNKPLFLRIVHRLSTEVQYFQPSEDATGQSSLSPLQKCTTAIRQLAYGGAADTVDEYVRLGETTARKSLHHFTAGIIYLFGDEYLRRPTPDDLQRLLYVGEQRGFPGMIGSIDCMHWEWKNCPSAWKGMYSRGTGKPTIVLEAVASYDLWIWHAFFGAPGTMNDLNILDRSHVFDDIINGIAPQVNFYVNGREYNFAYYLTDGIYPEWATFMGSIRLPQSPEHQLFAKTQERHRKDVERAFGVLQARFTVIKNSSKLWNKSKIANVMRACIILHNMIVEDERDSYTQYDLDSFQHDEGVDLTFSVQMPTALFNTIDRRARVRERPVNRQLKHDLIENI</sequence>
<dbReference type="Gramene" id="Bo3g065980.1">
    <property type="protein sequence ID" value="Bo3g065980.1"/>
    <property type="gene ID" value="Bo3g065980"/>
</dbReference>